<organism evidence="2 3">
    <name type="scientific">Austropuccinia psidii MF-1</name>
    <dbReference type="NCBI Taxonomy" id="1389203"/>
    <lineage>
        <taxon>Eukaryota</taxon>
        <taxon>Fungi</taxon>
        <taxon>Dikarya</taxon>
        <taxon>Basidiomycota</taxon>
        <taxon>Pucciniomycotina</taxon>
        <taxon>Pucciniomycetes</taxon>
        <taxon>Pucciniales</taxon>
        <taxon>Sphaerophragmiaceae</taxon>
        <taxon>Austropuccinia</taxon>
    </lineage>
</organism>
<dbReference type="Proteomes" id="UP000765509">
    <property type="component" value="Unassembled WGS sequence"/>
</dbReference>
<accession>A0A9Q3D0Z0</accession>
<evidence type="ECO:0000313" key="3">
    <source>
        <dbReference type="Proteomes" id="UP000765509"/>
    </source>
</evidence>
<comment type="caution">
    <text evidence="2">The sequence shown here is derived from an EMBL/GenBank/DDBJ whole genome shotgun (WGS) entry which is preliminary data.</text>
</comment>
<keyword evidence="3" id="KW-1185">Reference proteome</keyword>
<dbReference type="EMBL" id="AVOT02012102">
    <property type="protein sequence ID" value="MBW0493515.1"/>
    <property type="molecule type" value="Genomic_DNA"/>
</dbReference>
<dbReference type="AlphaFoldDB" id="A0A9Q3D0Z0"/>
<sequence>MPGPQTGRQKKLQTISPIPSSIDLFTPLQVHHPMVMPLLNQSKVIMPPMKDGDGERTFKLGPIVKMSCHPWDSNVKLSSYFSSLTHVSSPNHTSYFSLPIEQSPPNPPQQDTPIPCMPWEKTLQQPTPGPSGT</sequence>
<proteinExistence type="predicted"/>
<feature type="region of interest" description="Disordered" evidence="1">
    <location>
        <begin position="92"/>
        <end position="133"/>
    </location>
</feature>
<reference evidence="2" key="1">
    <citation type="submission" date="2021-03" db="EMBL/GenBank/DDBJ databases">
        <title>Draft genome sequence of rust myrtle Austropuccinia psidii MF-1, a brazilian biotype.</title>
        <authorList>
            <person name="Quecine M.C."/>
            <person name="Pachon D.M.R."/>
            <person name="Bonatelli M.L."/>
            <person name="Correr F.H."/>
            <person name="Franceschini L.M."/>
            <person name="Leite T.F."/>
            <person name="Margarido G.R.A."/>
            <person name="Almeida C.A."/>
            <person name="Ferrarezi J.A."/>
            <person name="Labate C.A."/>
        </authorList>
    </citation>
    <scope>NUCLEOTIDE SEQUENCE</scope>
    <source>
        <strain evidence="2">MF-1</strain>
    </source>
</reference>
<protein>
    <submittedName>
        <fullName evidence="2">Uncharacterized protein</fullName>
    </submittedName>
</protein>
<name>A0A9Q3D0Z0_9BASI</name>
<evidence type="ECO:0000256" key="1">
    <source>
        <dbReference type="SAM" id="MobiDB-lite"/>
    </source>
</evidence>
<gene>
    <name evidence="2" type="ORF">O181_033230</name>
</gene>
<evidence type="ECO:0000313" key="2">
    <source>
        <dbReference type="EMBL" id="MBW0493515.1"/>
    </source>
</evidence>